<evidence type="ECO:0000313" key="2">
    <source>
        <dbReference type="Proteomes" id="UP000828390"/>
    </source>
</evidence>
<organism evidence="1 2">
    <name type="scientific">Dreissena polymorpha</name>
    <name type="common">Zebra mussel</name>
    <name type="synonym">Mytilus polymorpha</name>
    <dbReference type="NCBI Taxonomy" id="45954"/>
    <lineage>
        <taxon>Eukaryota</taxon>
        <taxon>Metazoa</taxon>
        <taxon>Spiralia</taxon>
        <taxon>Lophotrochozoa</taxon>
        <taxon>Mollusca</taxon>
        <taxon>Bivalvia</taxon>
        <taxon>Autobranchia</taxon>
        <taxon>Heteroconchia</taxon>
        <taxon>Euheterodonta</taxon>
        <taxon>Imparidentia</taxon>
        <taxon>Neoheterodontei</taxon>
        <taxon>Myida</taxon>
        <taxon>Dreissenoidea</taxon>
        <taxon>Dreissenidae</taxon>
        <taxon>Dreissena</taxon>
    </lineage>
</organism>
<name>A0A9D4L065_DREPO</name>
<sequence length="64" mass="7281">MLTVSKSVVSVQVSHDFADNIMLQHLAAYTSERYWVVVLALNMSPFLNIDLNLNEYAEVTKFGF</sequence>
<dbReference type="EMBL" id="JAIWYP010000003">
    <property type="protein sequence ID" value="KAH3848096.1"/>
    <property type="molecule type" value="Genomic_DNA"/>
</dbReference>
<proteinExistence type="predicted"/>
<evidence type="ECO:0000313" key="1">
    <source>
        <dbReference type="EMBL" id="KAH3848096.1"/>
    </source>
</evidence>
<reference evidence="1" key="2">
    <citation type="submission" date="2020-11" db="EMBL/GenBank/DDBJ databases">
        <authorList>
            <person name="McCartney M.A."/>
            <person name="Auch B."/>
            <person name="Kono T."/>
            <person name="Mallez S."/>
            <person name="Becker A."/>
            <person name="Gohl D.M."/>
            <person name="Silverstein K.A.T."/>
            <person name="Koren S."/>
            <person name="Bechman K.B."/>
            <person name="Herman A."/>
            <person name="Abrahante J.E."/>
            <person name="Garbe J."/>
        </authorList>
    </citation>
    <scope>NUCLEOTIDE SEQUENCE</scope>
    <source>
        <strain evidence="1">Duluth1</strain>
        <tissue evidence="1">Whole animal</tissue>
    </source>
</reference>
<dbReference type="AlphaFoldDB" id="A0A9D4L065"/>
<accession>A0A9D4L065</accession>
<keyword evidence="2" id="KW-1185">Reference proteome</keyword>
<protein>
    <submittedName>
        <fullName evidence="1">Uncharacterized protein</fullName>
    </submittedName>
</protein>
<gene>
    <name evidence="1" type="ORF">DPMN_090445</name>
</gene>
<comment type="caution">
    <text evidence="1">The sequence shown here is derived from an EMBL/GenBank/DDBJ whole genome shotgun (WGS) entry which is preliminary data.</text>
</comment>
<dbReference type="Proteomes" id="UP000828390">
    <property type="component" value="Unassembled WGS sequence"/>
</dbReference>
<reference evidence="1" key="1">
    <citation type="journal article" date="2019" name="bioRxiv">
        <title>The Genome of the Zebra Mussel, Dreissena polymorpha: A Resource for Invasive Species Research.</title>
        <authorList>
            <person name="McCartney M.A."/>
            <person name="Auch B."/>
            <person name="Kono T."/>
            <person name="Mallez S."/>
            <person name="Zhang Y."/>
            <person name="Obille A."/>
            <person name="Becker A."/>
            <person name="Abrahante J.E."/>
            <person name="Garbe J."/>
            <person name="Badalamenti J.P."/>
            <person name="Herman A."/>
            <person name="Mangelson H."/>
            <person name="Liachko I."/>
            <person name="Sullivan S."/>
            <person name="Sone E.D."/>
            <person name="Koren S."/>
            <person name="Silverstein K.A.T."/>
            <person name="Beckman K.B."/>
            <person name="Gohl D.M."/>
        </authorList>
    </citation>
    <scope>NUCLEOTIDE SEQUENCE</scope>
    <source>
        <strain evidence="1">Duluth1</strain>
        <tissue evidence="1">Whole animal</tissue>
    </source>
</reference>